<accession>A0A8W8JVK6</accession>
<keyword evidence="4" id="KW-1185">Reference proteome</keyword>
<dbReference type="OMA" id="WINCEKL"/>
<protein>
    <recommendedName>
        <fullName evidence="2">C-type lectin domain-containing protein</fullName>
    </recommendedName>
</protein>
<evidence type="ECO:0000256" key="1">
    <source>
        <dbReference type="SAM" id="SignalP"/>
    </source>
</evidence>
<dbReference type="InterPro" id="IPR016187">
    <property type="entry name" value="CTDL_fold"/>
</dbReference>
<dbReference type="Pfam" id="PF00059">
    <property type="entry name" value="Lectin_C"/>
    <property type="match status" value="1"/>
</dbReference>
<keyword evidence="1" id="KW-0732">Signal</keyword>
<dbReference type="EnsemblMetazoa" id="G21188.1">
    <property type="protein sequence ID" value="G21188.1:cds"/>
    <property type="gene ID" value="G21188"/>
</dbReference>
<feature type="signal peptide" evidence="1">
    <location>
        <begin position="1"/>
        <end position="17"/>
    </location>
</feature>
<evidence type="ECO:0000313" key="3">
    <source>
        <dbReference type="EnsemblMetazoa" id="G21188.1:cds"/>
    </source>
</evidence>
<dbReference type="PANTHER" id="PTHR22803">
    <property type="entry name" value="MANNOSE, PHOSPHOLIPASE, LECTIN RECEPTOR RELATED"/>
    <property type="match status" value="1"/>
</dbReference>
<sequence>MLIVLCLCLIFSVYSNAERPTSCRNGWIHGGDSCYLIRSMTQDWAGAKVVCDFLGAKLLAIETSKENEFIKNELSTLGANHSGSDKDSHLKYWTSGTDFQTPGTWLWGKDGTLGFSNWAGGQPVTHHCLAIDPLNQNFWVADDCEKSAKFICEIHLASFQESTFG</sequence>
<dbReference type="Proteomes" id="UP000005408">
    <property type="component" value="Unassembled WGS sequence"/>
</dbReference>
<dbReference type="PROSITE" id="PS50041">
    <property type="entry name" value="C_TYPE_LECTIN_2"/>
    <property type="match status" value="1"/>
</dbReference>
<dbReference type="SUPFAM" id="SSF56436">
    <property type="entry name" value="C-type lectin-like"/>
    <property type="match status" value="1"/>
</dbReference>
<feature type="domain" description="C-type lectin" evidence="2">
    <location>
        <begin position="30"/>
        <end position="153"/>
    </location>
</feature>
<dbReference type="InterPro" id="IPR001304">
    <property type="entry name" value="C-type_lectin-like"/>
</dbReference>
<dbReference type="Gene3D" id="3.10.100.10">
    <property type="entry name" value="Mannose-Binding Protein A, subunit A"/>
    <property type="match status" value="1"/>
</dbReference>
<dbReference type="OrthoDB" id="6095099at2759"/>
<dbReference type="SMART" id="SM00034">
    <property type="entry name" value="CLECT"/>
    <property type="match status" value="1"/>
</dbReference>
<name>A0A8W8JVK6_MAGGI</name>
<dbReference type="AlphaFoldDB" id="A0A8W8JVK6"/>
<reference evidence="3" key="1">
    <citation type="submission" date="2022-08" db="UniProtKB">
        <authorList>
            <consortium name="EnsemblMetazoa"/>
        </authorList>
    </citation>
    <scope>IDENTIFICATION</scope>
    <source>
        <strain evidence="3">05x7-T-G4-1.051#20</strain>
    </source>
</reference>
<evidence type="ECO:0000313" key="4">
    <source>
        <dbReference type="Proteomes" id="UP000005408"/>
    </source>
</evidence>
<evidence type="ECO:0000259" key="2">
    <source>
        <dbReference type="PROSITE" id="PS50041"/>
    </source>
</evidence>
<organism evidence="3 4">
    <name type="scientific">Magallana gigas</name>
    <name type="common">Pacific oyster</name>
    <name type="synonym">Crassostrea gigas</name>
    <dbReference type="NCBI Taxonomy" id="29159"/>
    <lineage>
        <taxon>Eukaryota</taxon>
        <taxon>Metazoa</taxon>
        <taxon>Spiralia</taxon>
        <taxon>Lophotrochozoa</taxon>
        <taxon>Mollusca</taxon>
        <taxon>Bivalvia</taxon>
        <taxon>Autobranchia</taxon>
        <taxon>Pteriomorphia</taxon>
        <taxon>Ostreida</taxon>
        <taxon>Ostreoidea</taxon>
        <taxon>Ostreidae</taxon>
        <taxon>Magallana</taxon>
    </lineage>
</organism>
<dbReference type="CDD" id="cd00037">
    <property type="entry name" value="CLECT"/>
    <property type="match status" value="1"/>
</dbReference>
<dbReference type="InterPro" id="IPR050111">
    <property type="entry name" value="C-type_lectin/snaclec_domain"/>
</dbReference>
<feature type="chain" id="PRO_5036485995" description="C-type lectin domain-containing protein" evidence="1">
    <location>
        <begin position="18"/>
        <end position="165"/>
    </location>
</feature>
<proteinExistence type="predicted"/>
<dbReference type="InterPro" id="IPR016186">
    <property type="entry name" value="C-type_lectin-like/link_sf"/>
</dbReference>